<evidence type="ECO:0000256" key="3">
    <source>
        <dbReference type="ARBA" id="ARBA00022723"/>
    </source>
</evidence>
<keyword evidence="7" id="KW-0732">Signal</keyword>
<keyword evidence="1" id="KW-0813">Transport</keyword>
<comment type="caution">
    <text evidence="9">The sequence shown here is derived from an EMBL/GenBank/DDBJ whole genome shotgun (WGS) entry which is preliminary data.</text>
</comment>
<dbReference type="InterPro" id="IPR002327">
    <property type="entry name" value="Cyt_c_1A/1B"/>
</dbReference>
<dbReference type="PANTHER" id="PTHR11961">
    <property type="entry name" value="CYTOCHROME C"/>
    <property type="match status" value="1"/>
</dbReference>
<keyword evidence="3 6" id="KW-0479">Metal-binding</keyword>
<dbReference type="GO" id="GO:0046872">
    <property type="term" value="F:metal ion binding"/>
    <property type="evidence" value="ECO:0007669"/>
    <property type="project" value="UniProtKB-KW"/>
</dbReference>
<evidence type="ECO:0000256" key="5">
    <source>
        <dbReference type="ARBA" id="ARBA00023004"/>
    </source>
</evidence>
<dbReference type="Pfam" id="PF00034">
    <property type="entry name" value="Cytochrom_C"/>
    <property type="match status" value="1"/>
</dbReference>
<dbReference type="GO" id="GO:0009055">
    <property type="term" value="F:electron transfer activity"/>
    <property type="evidence" value="ECO:0007669"/>
    <property type="project" value="InterPro"/>
</dbReference>
<keyword evidence="5 6" id="KW-0408">Iron</keyword>
<dbReference type="RefSeq" id="WP_121242845.1">
    <property type="nucleotide sequence ID" value="NZ_BHVV01000008.1"/>
</dbReference>
<dbReference type="PROSITE" id="PS51007">
    <property type="entry name" value="CYTC"/>
    <property type="match status" value="1"/>
</dbReference>
<sequence>MKTPKTSLVAVLLALAVPPAVAGGSLADYDPPLTPELRERLAQADLAAGARFFERKCSQCHDGTRDGAHAKGPLLWNVFGRKAGTIAGFVFSDAMRKSGHTWNFATLDYYLADTEVAVPGKAMDFVGIPDAKLRAAVVAYVRTLNDAPPPLP</sequence>
<feature type="domain" description="Cytochrome c" evidence="8">
    <location>
        <begin position="44"/>
        <end position="145"/>
    </location>
</feature>
<reference evidence="9 10" key="1">
    <citation type="submission" date="2018-10" db="EMBL/GenBank/DDBJ databases">
        <title>Genomic Encyclopedia of Type Strains, Phase IV (KMG-IV): sequencing the most valuable type-strain genomes for metagenomic binning, comparative biology and taxonomic classification.</title>
        <authorList>
            <person name="Goeker M."/>
        </authorList>
    </citation>
    <scope>NUCLEOTIDE SEQUENCE [LARGE SCALE GENOMIC DNA]</scope>
    <source>
        <strain evidence="9 10">DSM 26916</strain>
    </source>
</reference>
<keyword evidence="2 6" id="KW-0349">Heme</keyword>
<dbReference type="EMBL" id="RCCI01000007">
    <property type="protein sequence ID" value="RLJ62642.1"/>
    <property type="molecule type" value="Genomic_DNA"/>
</dbReference>
<dbReference type="InterPro" id="IPR036909">
    <property type="entry name" value="Cyt_c-like_dom_sf"/>
</dbReference>
<evidence type="ECO:0000313" key="9">
    <source>
        <dbReference type="EMBL" id="RLJ62642.1"/>
    </source>
</evidence>
<accession>A0A497X8T7</accession>
<dbReference type="AlphaFoldDB" id="A0A497X8T7"/>
<protein>
    <submittedName>
        <fullName evidence="9">Cytochrome c</fullName>
    </submittedName>
</protein>
<evidence type="ECO:0000256" key="6">
    <source>
        <dbReference type="PROSITE-ProRule" id="PRU00433"/>
    </source>
</evidence>
<name>A0A497X8T7_9PROT</name>
<dbReference type="InterPro" id="IPR009056">
    <property type="entry name" value="Cyt_c-like_dom"/>
</dbReference>
<evidence type="ECO:0000313" key="10">
    <source>
        <dbReference type="Proteomes" id="UP000268908"/>
    </source>
</evidence>
<evidence type="ECO:0000256" key="4">
    <source>
        <dbReference type="ARBA" id="ARBA00022982"/>
    </source>
</evidence>
<keyword evidence="4" id="KW-0249">Electron transport</keyword>
<evidence type="ECO:0000256" key="2">
    <source>
        <dbReference type="ARBA" id="ARBA00022617"/>
    </source>
</evidence>
<proteinExistence type="predicted"/>
<dbReference type="GO" id="GO:0020037">
    <property type="term" value="F:heme binding"/>
    <property type="evidence" value="ECO:0007669"/>
    <property type="project" value="InterPro"/>
</dbReference>
<dbReference type="OrthoDB" id="9805828at2"/>
<feature type="signal peptide" evidence="7">
    <location>
        <begin position="1"/>
        <end position="22"/>
    </location>
</feature>
<evidence type="ECO:0000259" key="8">
    <source>
        <dbReference type="PROSITE" id="PS51007"/>
    </source>
</evidence>
<dbReference type="Gene3D" id="1.10.760.10">
    <property type="entry name" value="Cytochrome c-like domain"/>
    <property type="match status" value="1"/>
</dbReference>
<dbReference type="Proteomes" id="UP000268908">
    <property type="component" value="Unassembled WGS sequence"/>
</dbReference>
<organism evidence="9 10">
    <name type="scientific">Sulfurisoma sediminicola</name>
    <dbReference type="NCBI Taxonomy" id="1381557"/>
    <lineage>
        <taxon>Bacteria</taxon>
        <taxon>Pseudomonadati</taxon>
        <taxon>Pseudomonadota</taxon>
        <taxon>Betaproteobacteria</taxon>
        <taxon>Nitrosomonadales</taxon>
        <taxon>Sterolibacteriaceae</taxon>
        <taxon>Sulfurisoma</taxon>
    </lineage>
</organism>
<dbReference type="SUPFAM" id="SSF46626">
    <property type="entry name" value="Cytochrome c"/>
    <property type="match status" value="1"/>
</dbReference>
<keyword evidence="10" id="KW-1185">Reference proteome</keyword>
<gene>
    <name evidence="9" type="ORF">DFR35_2455</name>
</gene>
<evidence type="ECO:0000256" key="7">
    <source>
        <dbReference type="SAM" id="SignalP"/>
    </source>
</evidence>
<feature type="chain" id="PRO_5019794634" evidence="7">
    <location>
        <begin position="23"/>
        <end position="152"/>
    </location>
</feature>
<dbReference type="PRINTS" id="PR00604">
    <property type="entry name" value="CYTCHRMECIAB"/>
</dbReference>
<evidence type="ECO:0000256" key="1">
    <source>
        <dbReference type="ARBA" id="ARBA00022448"/>
    </source>
</evidence>